<feature type="domain" description="Sulfotransferase" evidence="3">
    <location>
        <begin position="44"/>
        <end position="281"/>
    </location>
</feature>
<gene>
    <name evidence="4" type="ORF">SNE40_012849</name>
</gene>
<dbReference type="Pfam" id="PF00685">
    <property type="entry name" value="Sulfotransfer_1"/>
    <property type="match status" value="1"/>
</dbReference>
<evidence type="ECO:0000259" key="3">
    <source>
        <dbReference type="Pfam" id="PF00685"/>
    </source>
</evidence>
<proteinExistence type="inferred from homology"/>
<dbReference type="InterPro" id="IPR027417">
    <property type="entry name" value="P-loop_NTPase"/>
</dbReference>
<dbReference type="SUPFAM" id="SSF52540">
    <property type="entry name" value="P-loop containing nucleoside triphosphate hydrolases"/>
    <property type="match status" value="1"/>
</dbReference>
<keyword evidence="5" id="KW-1185">Reference proteome</keyword>
<keyword evidence="2" id="KW-0808">Transferase</keyword>
<reference evidence="4 5" key="1">
    <citation type="submission" date="2024-01" db="EMBL/GenBank/DDBJ databases">
        <title>The genome of the rayed Mediterranean limpet Patella caerulea (Linnaeus, 1758).</title>
        <authorList>
            <person name="Anh-Thu Weber A."/>
            <person name="Halstead-Nussloch G."/>
        </authorList>
    </citation>
    <scope>NUCLEOTIDE SEQUENCE [LARGE SCALE GENOMIC DNA]</scope>
    <source>
        <strain evidence="4">AATW-2023a</strain>
        <tissue evidence="4">Whole specimen</tissue>
    </source>
</reference>
<dbReference type="Gene3D" id="3.40.50.300">
    <property type="entry name" value="P-loop containing nucleotide triphosphate hydrolases"/>
    <property type="match status" value="1"/>
</dbReference>
<sequence>MSVVKIPDASGKTLTLLEWEGRLYPNYKHPDIVKNIPSLKLREDDVILCSYPKSGTYWMFEICRMLKNGRVDLEQIPKGKFMAELIPQEDLDQEPPPRVINTHVRFDNLPKDIKTKKPKIVYIRRNPKDVAVSLYNYTTRITPLYEYDGEFKDYLELFTAGKVDYGSWFDYVLDWEKVIRENKELSILELSYEDLKENPIREIRRVSDFLGVERNEDLIESIKDTCKFEAIQERFKGHIQFLEDRNKAIYRKGEVGDWRNWFSVAVNDWFDEIYKSKMAGSKLKFRFT</sequence>
<dbReference type="EMBL" id="JAZGQO010000009">
    <property type="protein sequence ID" value="KAK6178003.1"/>
    <property type="molecule type" value="Genomic_DNA"/>
</dbReference>
<dbReference type="GO" id="GO:0008146">
    <property type="term" value="F:sulfotransferase activity"/>
    <property type="evidence" value="ECO:0007669"/>
    <property type="project" value="InterPro"/>
</dbReference>
<comment type="similarity">
    <text evidence="1">Belongs to the sulfotransferase 1 family.</text>
</comment>
<comment type="caution">
    <text evidence="4">The sequence shown here is derived from an EMBL/GenBank/DDBJ whole genome shotgun (WGS) entry which is preliminary data.</text>
</comment>
<dbReference type="PANTHER" id="PTHR11783">
    <property type="entry name" value="SULFOTRANSFERASE SULT"/>
    <property type="match status" value="1"/>
</dbReference>
<organism evidence="4 5">
    <name type="scientific">Patella caerulea</name>
    <name type="common">Rayed Mediterranean limpet</name>
    <dbReference type="NCBI Taxonomy" id="87958"/>
    <lineage>
        <taxon>Eukaryota</taxon>
        <taxon>Metazoa</taxon>
        <taxon>Spiralia</taxon>
        <taxon>Lophotrochozoa</taxon>
        <taxon>Mollusca</taxon>
        <taxon>Gastropoda</taxon>
        <taxon>Patellogastropoda</taxon>
        <taxon>Patelloidea</taxon>
        <taxon>Patellidae</taxon>
        <taxon>Patella</taxon>
    </lineage>
</organism>
<dbReference type="Proteomes" id="UP001347796">
    <property type="component" value="Unassembled WGS sequence"/>
</dbReference>
<dbReference type="AlphaFoldDB" id="A0AAN8PME2"/>
<evidence type="ECO:0000313" key="5">
    <source>
        <dbReference type="Proteomes" id="UP001347796"/>
    </source>
</evidence>
<evidence type="ECO:0000313" key="4">
    <source>
        <dbReference type="EMBL" id="KAK6178003.1"/>
    </source>
</evidence>
<accession>A0AAN8PME2</accession>
<protein>
    <recommendedName>
        <fullName evidence="3">Sulfotransferase domain-containing protein</fullName>
    </recommendedName>
</protein>
<dbReference type="InterPro" id="IPR000863">
    <property type="entry name" value="Sulfotransferase_dom"/>
</dbReference>
<name>A0AAN8PME2_PATCE</name>
<evidence type="ECO:0000256" key="1">
    <source>
        <dbReference type="ARBA" id="ARBA00005771"/>
    </source>
</evidence>
<evidence type="ECO:0000256" key="2">
    <source>
        <dbReference type="ARBA" id="ARBA00022679"/>
    </source>
</evidence>